<dbReference type="AlphaFoldDB" id="A0AAV6KKJ7"/>
<comment type="caution">
    <text evidence="1">The sequence shown here is derived from an EMBL/GenBank/DDBJ whole genome shotgun (WGS) entry which is preliminary data.</text>
</comment>
<dbReference type="EMBL" id="JACTNZ010000004">
    <property type="protein sequence ID" value="KAG5553087.1"/>
    <property type="molecule type" value="Genomic_DNA"/>
</dbReference>
<protein>
    <submittedName>
        <fullName evidence="1">Uncharacterized protein</fullName>
    </submittedName>
</protein>
<keyword evidence="2" id="KW-1185">Reference proteome</keyword>
<evidence type="ECO:0000313" key="1">
    <source>
        <dbReference type="EMBL" id="KAG5553087.1"/>
    </source>
</evidence>
<sequence length="88" mass="10049">MPPQLHQPGQQVDLNLVDPNGELHTHLMGAETSTPNLFETHEDIVEKLKGDQYISSLSSNISYEMPFEVQRQLLSKWNRTMATLSDNR</sequence>
<reference evidence="1" key="1">
    <citation type="submission" date="2020-08" db="EMBL/GenBank/DDBJ databases">
        <title>Plant Genome Project.</title>
        <authorList>
            <person name="Zhang R.-G."/>
        </authorList>
    </citation>
    <scope>NUCLEOTIDE SEQUENCE</scope>
    <source>
        <strain evidence="1">WSP0</strain>
        <tissue evidence="1">Leaf</tissue>
    </source>
</reference>
<organism evidence="1 2">
    <name type="scientific">Rhododendron griersonianum</name>
    <dbReference type="NCBI Taxonomy" id="479676"/>
    <lineage>
        <taxon>Eukaryota</taxon>
        <taxon>Viridiplantae</taxon>
        <taxon>Streptophyta</taxon>
        <taxon>Embryophyta</taxon>
        <taxon>Tracheophyta</taxon>
        <taxon>Spermatophyta</taxon>
        <taxon>Magnoliopsida</taxon>
        <taxon>eudicotyledons</taxon>
        <taxon>Gunneridae</taxon>
        <taxon>Pentapetalae</taxon>
        <taxon>asterids</taxon>
        <taxon>Ericales</taxon>
        <taxon>Ericaceae</taxon>
        <taxon>Ericoideae</taxon>
        <taxon>Rhodoreae</taxon>
        <taxon>Rhododendron</taxon>
    </lineage>
</organism>
<accession>A0AAV6KKJ7</accession>
<proteinExistence type="predicted"/>
<evidence type="ECO:0000313" key="2">
    <source>
        <dbReference type="Proteomes" id="UP000823749"/>
    </source>
</evidence>
<dbReference type="Proteomes" id="UP000823749">
    <property type="component" value="Chromosome 4"/>
</dbReference>
<gene>
    <name evidence="1" type="ORF">RHGRI_011076</name>
</gene>
<name>A0AAV6KKJ7_9ERIC</name>